<protein>
    <submittedName>
        <fullName evidence="1">Uncharacterized protein</fullName>
    </submittedName>
</protein>
<proteinExistence type="predicted"/>
<dbReference type="Proteomes" id="UP000830055">
    <property type="component" value="Chromosome"/>
</dbReference>
<evidence type="ECO:0000313" key="2">
    <source>
        <dbReference type="Proteomes" id="UP000830055"/>
    </source>
</evidence>
<sequence length="152" mass="18168">MKVSITKKEYRLLLDVLSMADWVMNAFNDDERPEVEPYVKLEQKLLSLAKDFDCEDLVTYDKGLKRYFPTRRYEEQGRDMGFIEEFEEEFFWDELEQRLAERDLVKNRGMEAVAEMEPPQRITELDRLADGYREEFSKHGLERLVISKANGR</sequence>
<keyword evidence="2" id="KW-1185">Reference proteome</keyword>
<organism evidence="1 2">
    <name type="scientific">Desulfofustis limnaeus</name>
    <dbReference type="NCBI Taxonomy" id="2740163"/>
    <lineage>
        <taxon>Bacteria</taxon>
        <taxon>Pseudomonadati</taxon>
        <taxon>Thermodesulfobacteriota</taxon>
        <taxon>Desulfobulbia</taxon>
        <taxon>Desulfobulbales</taxon>
        <taxon>Desulfocapsaceae</taxon>
        <taxon>Desulfofustis</taxon>
    </lineage>
</organism>
<gene>
    <name evidence="1" type="ORF">DPPLL_17700</name>
</gene>
<accession>A0ABM7W921</accession>
<dbReference type="RefSeq" id="WP_284154434.1">
    <property type="nucleotide sequence ID" value="NZ_AP025516.1"/>
</dbReference>
<evidence type="ECO:0000313" key="1">
    <source>
        <dbReference type="EMBL" id="BDD87405.1"/>
    </source>
</evidence>
<dbReference type="EMBL" id="AP025516">
    <property type="protein sequence ID" value="BDD87405.1"/>
    <property type="molecule type" value="Genomic_DNA"/>
</dbReference>
<name>A0ABM7W921_9BACT</name>
<reference evidence="1 2" key="1">
    <citation type="submission" date="2022-01" db="EMBL/GenBank/DDBJ databases">
        <title>Desulfofustis limnae sp. nov., a novel mesophilic sulfate-reducing bacterium isolated from marsh soil.</title>
        <authorList>
            <person name="Watanabe M."/>
            <person name="Takahashi A."/>
            <person name="Kojima H."/>
            <person name="Fukui M."/>
        </authorList>
    </citation>
    <scope>NUCLEOTIDE SEQUENCE [LARGE SCALE GENOMIC DNA]</scope>
    <source>
        <strain evidence="1 2">PPLL</strain>
    </source>
</reference>